<sequence>MARNAWPIIIVIVAAVVVIAGVEVLDAFVGGEPATATPGNAEDGPADALAIAALIKPLLFLGVGAALTFGVRRLIRACTAVRTQRHRT</sequence>
<evidence type="ECO:0000313" key="3">
    <source>
        <dbReference type="Proteomes" id="UP000264006"/>
    </source>
</evidence>
<name>A0A346XV93_9ACTN</name>
<evidence type="ECO:0000256" key="1">
    <source>
        <dbReference type="SAM" id="Phobius"/>
    </source>
</evidence>
<dbReference type="AlphaFoldDB" id="A0A346XV93"/>
<keyword evidence="1" id="KW-0812">Transmembrane</keyword>
<dbReference type="Proteomes" id="UP000264006">
    <property type="component" value="Chromosome"/>
</dbReference>
<feature type="transmembrane region" description="Helical" evidence="1">
    <location>
        <begin position="49"/>
        <end position="69"/>
    </location>
</feature>
<gene>
    <name evidence="2" type="ORF">DVS28_a1441</name>
</gene>
<proteinExistence type="predicted"/>
<keyword evidence="1" id="KW-0472">Membrane</keyword>
<evidence type="ECO:0000313" key="2">
    <source>
        <dbReference type="EMBL" id="AXV06140.1"/>
    </source>
</evidence>
<organism evidence="2 3">
    <name type="scientific">Euzebya pacifica</name>
    <dbReference type="NCBI Taxonomy" id="1608957"/>
    <lineage>
        <taxon>Bacteria</taxon>
        <taxon>Bacillati</taxon>
        <taxon>Actinomycetota</taxon>
        <taxon>Nitriliruptoria</taxon>
        <taxon>Euzebyales</taxon>
    </lineage>
</organism>
<dbReference type="KEGG" id="euz:DVS28_a1441"/>
<accession>A0A346XV93</accession>
<reference evidence="2 3" key="1">
    <citation type="submission" date="2018-09" db="EMBL/GenBank/DDBJ databases">
        <title>Complete genome sequence of Euzebya sp. DY32-46 isolated from seawater of Pacific Ocean.</title>
        <authorList>
            <person name="Xu L."/>
            <person name="Wu Y.-H."/>
            <person name="Xu X.-W."/>
        </authorList>
    </citation>
    <scope>NUCLEOTIDE SEQUENCE [LARGE SCALE GENOMIC DNA]</scope>
    <source>
        <strain evidence="2 3">DY32-46</strain>
    </source>
</reference>
<feature type="transmembrane region" description="Helical" evidence="1">
    <location>
        <begin position="7"/>
        <end position="29"/>
    </location>
</feature>
<protein>
    <submittedName>
        <fullName evidence="2">Uncharacterized protein</fullName>
    </submittedName>
</protein>
<dbReference type="EMBL" id="CP031165">
    <property type="protein sequence ID" value="AXV06140.1"/>
    <property type="molecule type" value="Genomic_DNA"/>
</dbReference>
<keyword evidence="1" id="KW-1133">Transmembrane helix</keyword>
<keyword evidence="3" id="KW-1185">Reference proteome</keyword>